<keyword evidence="8" id="KW-1185">Reference proteome</keyword>
<evidence type="ECO:0000256" key="2">
    <source>
        <dbReference type="ARBA" id="ARBA00022692"/>
    </source>
</evidence>
<sequence length="525" mass="59257">MAFDELLEYVGKATPAHRCYVQLLDNLTSEANITVNLTAEALLRVSIPMDLNQKPEQCRRFRQTQWQLLNSNVSTTNNIDLETEPCLDGWIYDQSVFTSTIRTEWNLVCEYQSFKSFAQAIYMAGFLVGSPLCGFLSDRVGRKPLLLFCCLACGILGTCCAFAPMFSIYCALRFLFSACMGTVQFNSLILLLEGTSPKWHPTIITVFGLSMSMGQVLLGGLAYMFRDWHILQLVVSLPYFIFSLFFCVVSESVRWLIATGQTERALKELKRIAYINGNKDVAQSLTTEILTYKMKEELNTSEKQFKIKEIIVNPTVCRIVLCGSFLGFSGVFSSHGLMLDVQSLGDDIFLSQFLLGVVEFPSKLLTFFVIRHVGRRPSTTVSFLVAGSCIVVNIFVSKDMATLRLIIFLLVKTSLASFVMIYIAFSNELVPTTLRLTLQSIFNLTTRSAAIFSALVLATRSYFVHLPMILFGIFPIAASICVYFLPETFNLPLPDTIEDMEKRDRFRNKGTREKQRKVFLETTEC</sequence>
<comment type="subcellular location">
    <subcellularLocation>
        <location evidence="1">Membrane</location>
        <topology evidence="1">Multi-pass membrane protein</topology>
    </subcellularLocation>
</comment>
<dbReference type="PANTHER" id="PTHR24064">
    <property type="entry name" value="SOLUTE CARRIER FAMILY 22 MEMBER"/>
    <property type="match status" value="1"/>
</dbReference>
<evidence type="ECO:0000259" key="6">
    <source>
        <dbReference type="PROSITE" id="PS50850"/>
    </source>
</evidence>
<feature type="transmembrane region" description="Helical" evidence="5">
    <location>
        <begin position="310"/>
        <end position="328"/>
    </location>
</feature>
<feature type="transmembrane region" description="Helical" evidence="5">
    <location>
        <begin position="117"/>
        <end position="136"/>
    </location>
</feature>
<dbReference type="HOGENOM" id="CLU_001265_33_3_1"/>
<keyword evidence="2 5" id="KW-0812">Transmembrane</keyword>
<proteinExistence type="predicted"/>
<dbReference type="EMBL" id="AAGW02013214">
    <property type="status" value="NOT_ANNOTATED_CDS"/>
    <property type="molecule type" value="Genomic_DNA"/>
</dbReference>
<protein>
    <recommendedName>
        <fullName evidence="6">Major facilitator superfamily (MFS) profile domain-containing protein</fullName>
    </recommendedName>
</protein>
<feature type="transmembrane region" description="Helical" evidence="5">
    <location>
        <begin position="464"/>
        <end position="485"/>
    </location>
</feature>
<dbReference type="Pfam" id="PF00083">
    <property type="entry name" value="Sugar_tr"/>
    <property type="match status" value="1"/>
</dbReference>
<feature type="transmembrane region" description="Helical" evidence="5">
    <location>
        <begin position="145"/>
        <end position="168"/>
    </location>
</feature>
<feature type="transmembrane region" description="Helical" evidence="5">
    <location>
        <begin position="402"/>
        <end position="424"/>
    </location>
</feature>
<dbReference type="PROSITE" id="PS50850">
    <property type="entry name" value="MFS"/>
    <property type="match status" value="1"/>
</dbReference>
<feature type="transmembrane region" description="Helical" evidence="5">
    <location>
        <begin position="348"/>
        <end position="370"/>
    </location>
</feature>
<dbReference type="Gene3D" id="1.20.1250.20">
    <property type="entry name" value="MFS general substrate transporter like domains"/>
    <property type="match status" value="1"/>
</dbReference>
<keyword evidence="4 5" id="KW-0472">Membrane</keyword>
<dbReference type="EMBL" id="AAGW02013215">
    <property type="status" value="NOT_ANNOTATED_CDS"/>
    <property type="molecule type" value="Genomic_DNA"/>
</dbReference>
<evidence type="ECO:0000313" key="8">
    <source>
        <dbReference type="Proteomes" id="UP000001811"/>
    </source>
</evidence>
<accession>G1U7X0</accession>
<reference evidence="7" key="3">
    <citation type="submission" date="2025-09" db="UniProtKB">
        <authorList>
            <consortium name="Ensembl"/>
        </authorList>
    </citation>
    <scope>IDENTIFICATION</scope>
    <source>
        <strain evidence="7">Thorbecke</strain>
    </source>
</reference>
<dbReference type="Ensembl" id="ENSOCUT00000031621.3">
    <property type="protein sequence ID" value="ENSOCUP00000025529.3"/>
    <property type="gene ID" value="ENSOCUG00000027218.3"/>
</dbReference>
<evidence type="ECO:0000313" key="7">
    <source>
        <dbReference type="Ensembl" id="ENSOCUP00000025529.3"/>
    </source>
</evidence>
<feature type="transmembrane region" description="Helical" evidence="5">
    <location>
        <begin position="436"/>
        <end position="458"/>
    </location>
</feature>
<dbReference type="eggNOG" id="KOG0255">
    <property type="taxonomic scope" value="Eukaryota"/>
</dbReference>
<name>G1U7X0_RABIT</name>
<evidence type="ECO:0000256" key="4">
    <source>
        <dbReference type="ARBA" id="ARBA00023136"/>
    </source>
</evidence>
<reference evidence="7" key="2">
    <citation type="submission" date="2025-08" db="UniProtKB">
        <authorList>
            <consortium name="Ensembl"/>
        </authorList>
    </citation>
    <scope>IDENTIFICATION</scope>
    <source>
        <strain evidence="7">Thorbecke</strain>
    </source>
</reference>
<reference evidence="7 8" key="1">
    <citation type="journal article" date="2011" name="Nature">
        <title>A high-resolution map of human evolutionary constraint using 29 mammals.</title>
        <authorList>
            <person name="Lindblad-Toh K."/>
            <person name="Garber M."/>
            <person name="Zuk O."/>
            <person name="Lin M.F."/>
            <person name="Parker B.J."/>
            <person name="Washietl S."/>
            <person name="Kheradpour P."/>
            <person name="Ernst J."/>
            <person name="Jordan G."/>
            <person name="Mauceli E."/>
            <person name="Ward L.D."/>
            <person name="Lowe C.B."/>
            <person name="Holloway A.K."/>
            <person name="Clamp M."/>
            <person name="Gnerre S."/>
            <person name="Alfoldi J."/>
            <person name="Beal K."/>
            <person name="Chang J."/>
            <person name="Clawson H."/>
            <person name="Cuff J."/>
            <person name="Di Palma F."/>
            <person name="Fitzgerald S."/>
            <person name="Flicek P."/>
            <person name="Guttman M."/>
            <person name="Hubisz M.J."/>
            <person name="Jaffe D.B."/>
            <person name="Jungreis I."/>
            <person name="Kent W.J."/>
            <person name="Kostka D."/>
            <person name="Lara M."/>
            <person name="Martins A.L."/>
            <person name="Massingham T."/>
            <person name="Moltke I."/>
            <person name="Raney B.J."/>
            <person name="Rasmussen M.D."/>
            <person name="Robinson J."/>
            <person name="Stark A."/>
            <person name="Vilella A.J."/>
            <person name="Wen J."/>
            <person name="Xie X."/>
            <person name="Zody M.C."/>
            <person name="Baldwin J."/>
            <person name="Bloom T."/>
            <person name="Chin C.W."/>
            <person name="Heiman D."/>
            <person name="Nicol R."/>
            <person name="Nusbaum C."/>
            <person name="Young S."/>
            <person name="Wilkinson J."/>
            <person name="Worley K.C."/>
            <person name="Kovar C.L."/>
            <person name="Muzny D.M."/>
            <person name="Gibbs R.A."/>
            <person name="Cree A."/>
            <person name="Dihn H.H."/>
            <person name="Fowler G."/>
            <person name="Jhangiani S."/>
            <person name="Joshi V."/>
            <person name="Lee S."/>
            <person name="Lewis L.R."/>
            <person name="Nazareth L.V."/>
            <person name="Okwuonu G."/>
            <person name="Santibanez J."/>
            <person name="Warren W.C."/>
            <person name="Mardis E.R."/>
            <person name="Weinstock G.M."/>
            <person name="Wilson R.K."/>
            <person name="Delehaunty K."/>
            <person name="Dooling D."/>
            <person name="Fronik C."/>
            <person name="Fulton L."/>
            <person name="Fulton B."/>
            <person name="Graves T."/>
            <person name="Minx P."/>
            <person name="Sodergren E."/>
            <person name="Birney E."/>
            <person name="Margulies E.H."/>
            <person name="Herrero J."/>
            <person name="Green E.D."/>
            <person name="Haussler D."/>
            <person name="Siepel A."/>
            <person name="Goldman N."/>
            <person name="Pollard K.S."/>
            <person name="Pedersen J.S."/>
            <person name="Lander E.S."/>
            <person name="Kellis M."/>
        </authorList>
    </citation>
    <scope>NUCLEOTIDE SEQUENCE [LARGE SCALE GENOMIC DNA]</scope>
    <source>
        <strain evidence="7 8">Thorbecke inbred</strain>
    </source>
</reference>
<dbReference type="Bgee" id="ENSOCUG00000027218">
    <property type="expression patterns" value="Expressed in adult mammalian kidney and 6 other cell types or tissues"/>
</dbReference>
<dbReference type="SUPFAM" id="SSF103473">
    <property type="entry name" value="MFS general substrate transporter"/>
    <property type="match status" value="1"/>
</dbReference>
<dbReference type="GeneTree" id="ENSGT00940000157004"/>
<feature type="domain" description="Major facilitator superfamily (MFS) profile" evidence="6">
    <location>
        <begin position="66"/>
        <end position="490"/>
    </location>
</feature>
<dbReference type="InterPro" id="IPR036259">
    <property type="entry name" value="MFS_trans_sf"/>
</dbReference>
<dbReference type="InterPro" id="IPR020846">
    <property type="entry name" value="MFS_dom"/>
</dbReference>
<feature type="transmembrane region" description="Helical" evidence="5">
    <location>
        <begin position="174"/>
        <end position="192"/>
    </location>
</feature>
<dbReference type="GO" id="GO:0022857">
    <property type="term" value="F:transmembrane transporter activity"/>
    <property type="evidence" value="ECO:0007669"/>
    <property type="project" value="InterPro"/>
</dbReference>
<dbReference type="Proteomes" id="UP000001811">
    <property type="component" value="Chromosome 3"/>
</dbReference>
<evidence type="ECO:0000256" key="5">
    <source>
        <dbReference type="SAM" id="Phobius"/>
    </source>
</evidence>
<evidence type="ECO:0000256" key="3">
    <source>
        <dbReference type="ARBA" id="ARBA00022989"/>
    </source>
</evidence>
<feature type="transmembrane region" description="Helical" evidence="5">
    <location>
        <begin position="204"/>
        <end position="225"/>
    </location>
</feature>
<evidence type="ECO:0000256" key="1">
    <source>
        <dbReference type="ARBA" id="ARBA00004141"/>
    </source>
</evidence>
<dbReference type="InterPro" id="IPR005828">
    <property type="entry name" value="MFS_sugar_transport-like"/>
</dbReference>
<feature type="transmembrane region" description="Helical" evidence="5">
    <location>
        <begin position="237"/>
        <end position="257"/>
    </location>
</feature>
<organism evidence="7 8">
    <name type="scientific">Oryctolagus cuniculus</name>
    <name type="common">Rabbit</name>
    <dbReference type="NCBI Taxonomy" id="9986"/>
    <lineage>
        <taxon>Eukaryota</taxon>
        <taxon>Metazoa</taxon>
        <taxon>Chordata</taxon>
        <taxon>Craniata</taxon>
        <taxon>Vertebrata</taxon>
        <taxon>Euteleostomi</taxon>
        <taxon>Mammalia</taxon>
        <taxon>Eutheria</taxon>
        <taxon>Euarchontoglires</taxon>
        <taxon>Glires</taxon>
        <taxon>Lagomorpha</taxon>
        <taxon>Leporidae</taxon>
        <taxon>Oryctolagus</taxon>
    </lineage>
</organism>
<dbReference type="GO" id="GO:0016020">
    <property type="term" value="C:membrane"/>
    <property type="evidence" value="ECO:0007669"/>
    <property type="project" value="UniProtKB-SubCell"/>
</dbReference>
<keyword evidence="3 5" id="KW-1133">Transmembrane helix</keyword>
<gene>
    <name evidence="7" type="primary">LOC100349650</name>
</gene>
<dbReference type="AlphaFoldDB" id="G1U7X0"/>